<feature type="region of interest" description="Disordered" evidence="1">
    <location>
        <begin position="93"/>
        <end position="139"/>
    </location>
</feature>
<dbReference type="RefSeq" id="WP_114917116.1">
    <property type="nucleotide sequence ID" value="NZ_CP024848.1"/>
</dbReference>
<dbReference type="KEGG" id="ocn:CUC15_13225"/>
<protein>
    <submittedName>
        <fullName evidence="2">Uncharacterized protein</fullName>
    </submittedName>
</protein>
<evidence type="ECO:0000313" key="3">
    <source>
        <dbReference type="Proteomes" id="UP000253908"/>
    </source>
</evidence>
<sequence length="271" mass="30867">MKHKLKRNSKWMLCVLSVGVILLLLVLSNYNTVPVQAKNHQQLTSTFGSVAKPQQEFSSKIESLETKLDVVNSTIDDVKTEPGESVATIDNENLGVQGPDSVISNEETEQQEPNLTVADEETEKKETASTVEKEETEKQEAIPELTHQNIVELTDRFMNTLVQPIDDNYRVLNYTTIDELMDAFSVFIDRDVVAEYVNFYFHEEADGLYILPTETPPWFEEANDYEVEQVSENKTVINQYNESGLHGNYTVSIEFTFDGTAWRITGINHQY</sequence>
<reference evidence="3" key="1">
    <citation type="submission" date="2017-11" db="EMBL/GenBank/DDBJ databases">
        <authorList>
            <person name="Zhu W."/>
        </authorList>
    </citation>
    <scope>NUCLEOTIDE SEQUENCE [LARGE SCALE GENOMIC DNA]</scope>
    <source>
        <strain evidence="3">160</strain>
    </source>
</reference>
<evidence type="ECO:0000256" key="1">
    <source>
        <dbReference type="SAM" id="MobiDB-lite"/>
    </source>
</evidence>
<dbReference type="AlphaFoldDB" id="A0A345PIJ9"/>
<organism evidence="2 3">
    <name type="scientific">Oceanobacillus zhaokaii</name>
    <dbReference type="NCBI Taxonomy" id="2052660"/>
    <lineage>
        <taxon>Bacteria</taxon>
        <taxon>Bacillati</taxon>
        <taxon>Bacillota</taxon>
        <taxon>Bacilli</taxon>
        <taxon>Bacillales</taxon>
        <taxon>Bacillaceae</taxon>
        <taxon>Oceanobacillus</taxon>
    </lineage>
</organism>
<dbReference type="Proteomes" id="UP000253908">
    <property type="component" value="Chromosome"/>
</dbReference>
<dbReference type="EMBL" id="CP024848">
    <property type="protein sequence ID" value="AXI09829.1"/>
    <property type="molecule type" value="Genomic_DNA"/>
</dbReference>
<keyword evidence="3" id="KW-1185">Reference proteome</keyword>
<accession>A0A345PIJ9</accession>
<name>A0A345PIJ9_9BACI</name>
<proteinExistence type="predicted"/>
<gene>
    <name evidence="2" type="ORF">CUC15_13225</name>
</gene>
<evidence type="ECO:0000313" key="2">
    <source>
        <dbReference type="EMBL" id="AXI09829.1"/>
    </source>
</evidence>
<feature type="compositionally biased region" description="Basic and acidic residues" evidence="1">
    <location>
        <begin position="122"/>
        <end position="139"/>
    </location>
</feature>
<dbReference type="OrthoDB" id="2880030at2"/>